<evidence type="ECO:0000259" key="8">
    <source>
        <dbReference type="Pfam" id="PF00291"/>
    </source>
</evidence>
<organism evidence="9 10">
    <name type="scientific">Lachnellula suecica</name>
    <dbReference type="NCBI Taxonomy" id="602035"/>
    <lineage>
        <taxon>Eukaryota</taxon>
        <taxon>Fungi</taxon>
        <taxon>Dikarya</taxon>
        <taxon>Ascomycota</taxon>
        <taxon>Pezizomycotina</taxon>
        <taxon>Leotiomycetes</taxon>
        <taxon>Helotiales</taxon>
        <taxon>Lachnaceae</taxon>
        <taxon>Lachnellula</taxon>
    </lineage>
</organism>
<comment type="cofactor">
    <cofactor evidence="1">
        <name>pyridoxal 5'-phosphate</name>
        <dbReference type="ChEBI" id="CHEBI:597326"/>
    </cofactor>
</comment>
<accession>A0A8T9C3M7</accession>
<evidence type="ECO:0000313" key="10">
    <source>
        <dbReference type="Proteomes" id="UP000469558"/>
    </source>
</evidence>
<keyword evidence="7" id="KW-0732">Signal</keyword>
<dbReference type="GO" id="GO:0006565">
    <property type="term" value="P:L-serine catabolic process"/>
    <property type="evidence" value="ECO:0007669"/>
    <property type="project" value="TreeGrafter"/>
</dbReference>
<name>A0A8T9C3M7_9HELO</name>
<keyword evidence="10" id="KW-1185">Reference proteome</keyword>
<proteinExistence type="inferred from homology"/>
<evidence type="ECO:0000313" key="9">
    <source>
        <dbReference type="EMBL" id="TVY75965.1"/>
    </source>
</evidence>
<dbReference type="InterPro" id="IPR036052">
    <property type="entry name" value="TrpB-like_PALP_sf"/>
</dbReference>
<dbReference type="SUPFAM" id="SSF53686">
    <property type="entry name" value="Tryptophan synthase beta subunit-like PLP-dependent enzymes"/>
    <property type="match status" value="1"/>
</dbReference>
<dbReference type="EC" id="4.3.1.17" evidence="3"/>
<evidence type="ECO:0000256" key="6">
    <source>
        <dbReference type="ARBA" id="ARBA00049406"/>
    </source>
</evidence>
<dbReference type="Proteomes" id="UP000469558">
    <property type="component" value="Unassembled WGS sequence"/>
</dbReference>
<evidence type="ECO:0000256" key="2">
    <source>
        <dbReference type="ARBA" id="ARBA00010869"/>
    </source>
</evidence>
<dbReference type="OrthoDB" id="7773036at2759"/>
<dbReference type="GO" id="GO:0009097">
    <property type="term" value="P:isoleucine biosynthetic process"/>
    <property type="evidence" value="ECO:0007669"/>
    <property type="project" value="TreeGrafter"/>
</dbReference>
<evidence type="ECO:0000256" key="5">
    <source>
        <dbReference type="ARBA" id="ARBA00023239"/>
    </source>
</evidence>
<evidence type="ECO:0000256" key="4">
    <source>
        <dbReference type="ARBA" id="ARBA00022898"/>
    </source>
</evidence>
<dbReference type="InterPro" id="IPR050147">
    <property type="entry name" value="Ser/Thr_Dehydratase"/>
</dbReference>
<evidence type="ECO:0000256" key="7">
    <source>
        <dbReference type="SAM" id="SignalP"/>
    </source>
</evidence>
<protein>
    <recommendedName>
        <fullName evidence="3">L-serine ammonia-lyase</fullName>
        <ecNumber evidence="3">4.3.1.17</ecNumber>
    </recommendedName>
</protein>
<evidence type="ECO:0000256" key="1">
    <source>
        <dbReference type="ARBA" id="ARBA00001933"/>
    </source>
</evidence>
<dbReference type="Pfam" id="PF00291">
    <property type="entry name" value="PALP"/>
    <property type="match status" value="1"/>
</dbReference>
<dbReference type="GO" id="GO:0004794">
    <property type="term" value="F:threonine deaminase activity"/>
    <property type="evidence" value="ECO:0007669"/>
    <property type="project" value="TreeGrafter"/>
</dbReference>
<dbReference type="GO" id="GO:0003941">
    <property type="term" value="F:L-serine ammonia-lyase activity"/>
    <property type="evidence" value="ECO:0007669"/>
    <property type="project" value="UniProtKB-EC"/>
</dbReference>
<gene>
    <name evidence="9" type="primary">SDL1</name>
    <name evidence="9" type="ORF">LSUE1_G003943</name>
</gene>
<dbReference type="GO" id="GO:0006567">
    <property type="term" value="P:L-threonine catabolic process"/>
    <property type="evidence" value="ECO:0007669"/>
    <property type="project" value="TreeGrafter"/>
</dbReference>
<reference evidence="9 10" key="1">
    <citation type="submission" date="2018-05" db="EMBL/GenBank/DDBJ databases">
        <title>Genome sequencing and assembly of the regulated plant pathogen Lachnellula willkommii and related sister species for the development of diagnostic species identification markers.</title>
        <authorList>
            <person name="Giroux E."/>
            <person name="Bilodeau G."/>
        </authorList>
    </citation>
    <scope>NUCLEOTIDE SEQUENCE [LARGE SCALE GENOMIC DNA]</scope>
    <source>
        <strain evidence="9 10">CBS 268.59</strain>
    </source>
</reference>
<dbReference type="InterPro" id="IPR001926">
    <property type="entry name" value="TrpB-like_PALP"/>
</dbReference>
<dbReference type="PANTHER" id="PTHR48078:SF2">
    <property type="entry name" value="CATABOLIC L-SERINE_THREONINE DEHYDRATASE"/>
    <property type="match status" value="1"/>
</dbReference>
<evidence type="ECO:0000256" key="3">
    <source>
        <dbReference type="ARBA" id="ARBA00012093"/>
    </source>
</evidence>
<feature type="signal peptide" evidence="7">
    <location>
        <begin position="1"/>
        <end position="23"/>
    </location>
</feature>
<dbReference type="EMBL" id="QGMK01000901">
    <property type="protein sequence ID" value="TVY75965.1"/>
    <property type="molecule type" value="Genomic_DNA"/>
</dbReference>
<feature type="domain" description="Tryptophan synthase beta chain-like PALP" evidence="8">
    <location>
        <begin position="20"/>
        <end position="180"/>
    </location>
</feature>
<feature type="chain" id="PRO_5035829789" description="L-serine ammonia-lyase" evidence="7">
    <location>
        <begin position="24"/>
        <end position="207"/>
    </location>
</feature>
<keyword evidence="4" id="KW-0663">Pyridoxal phosphate</keyword>
<comment type="caution">
    <text evidence="9">The sequence shown here is derived from an EMBL/GenBank/DDBJ whole genome shotgun (WGS) entry which is preliminary data.</text>
</comment>
<comment type="catalytic activity">
    <reaction evidence="6">
        <text>L-serine = pyruvate + NH4(+)</text>
        <dbReference type="Rhea" id="RHEA:19169"/>
        <dbReference type="ChEBI" id="CHEBI:15361"/>
        <dbReference type="ChEBI" id="CHEBI:28938"/>
        <dbReference type="ChEBI" id="CHEBI:33384"/>
        <dbReference type="EC" id="4.3.1.17"/>
    </reaction>
</comment>
<dbReference type="PANTHER" id="PTHR48078">
    <property type="entry name" value="THREONINE DEHYDRATASE, MITOCHONDRIAL-RELATED"/>
    <property type="match status" value="1"/>
</dbReference>
<comment type="similarity">
    <text evidence="2">Belongs to the serine/threonine dehydratase family.</text>
</comment>
<keyword evidence="5" id="KW-0456">Lyase</keyword>
<sequence>MYGKVCILRSSFLPILITGLGNSTIVDELYQQLQGSPPDAIVCSVGGGGLLNGIMMGLERYGWDNLVTVIGMETRGADSLSQSVLAGQHITLPKITSIATSLGVKRVSEKTWEWAKRQNVHSVALSDADAALACVKLADDEKLLVEPACGVSVAACYHGTLQDLVPGFNEDSKVVIIVCGGSNANAETIAKYRIQYGGENGAGKVTY</sequence>
<dbReference type="Gene3D" id="3.40.50.1100">
    <property type="match status" value="1"/>
</dbReference>
<dbReference type="AlphaFoldDB" id="A0A8T9C3M7"/>